<comment type="caution">
    <text evidence="1">The sequence shown here is derived from an EMBL/GenBank/DDBJ whole genome shotgun (WGS) entry which is preliminary data.</text>
</comment>
<protein>
    <submittedName>
        <fullName evidence="1">Uncharacterized protein</fullName>
    </submittedName>
</protein>
<organism evidence="1 2">
    <name type="scientific">Providencia stuartii</name>
    <dbReference type="NCBI Taxonomy" id="588"/>
    <lineage>
        <taxon>Bacteria</taxon>
        <taxon>Pseudomonadati</taxon>
        <taxon>Pseudomonadota</taxon>
        <taxon>Gammaproteobacteria</taxon>
        <taxon>Enterobacterales</taxon>
        <taxon>Morganellaceae</taxon>
        <taxon>Providencia</taxon>
    </lineage>
</organism>
<dbReference type="Proteomes" id="UP000179588">
    <property type="component" value="Unassembled WGS sequence"/>
</dbReference>
<gene>
    <name evidence="1" type="ORF">A3Q29_00105</name>
</gene>
<keyword evidence="2" id="KW-1185">Reference proteome</keyword>
<reference evidence="1 2" key="1">
    <citation type="submission" date="2016-03" db="EMBL/GenBank/DDBJ databases">
        <title>Genome sequence of Providencia stuartii strain, isolated from the salivary glands of larval Lucilia sericata.</title>
        <authorList>
            <person name="Yuan Y."/>
            <person name="Zhang Y."/>
            <person name="Fu S."/>
            <person name="Crippen T.L."/>
            <person name="Visi D."/>
            <person name="Benbow M.E."/>
            <person name="Allen M."/>
            <person name="Tomberlin J.K."/>
            <person name="Sze S.-H."/>
            <person name="Tarone A.M."/>
        </authorList>
    </citation>
    <scope>NUCLEOTIDE SEQUENCE [LARGE SCALE GENOMIC DNA]</scope>
    <source>
        <strain evidence="1 2">Crippen</strain>
    </source>
</reference>
<evidence type="ECO:0000313" key="1">
    <source>
        <dbReference type="EMBL" id="OHT25806.1"/>
    </source>
</evidence>
<name>A0A1S1HWQ8_PROST</name>
<evidence type="ECO:0000313" key="2">
    <source>
        <dbReference type="Proteomes" id="UP000179588"/>
    </source>
</evidence>
<dbReference type="EMBL" id="LVIE01000001">
    <property type="protein sequence ID" value="OHT25806.1"/>
    <property type="molecule type" value="Genomic_DNA"/>
</dbReference>
<sequence>MSNIENPNDFHEYYFVLESTPLELIDRWLTSQLGYSFRLYDKHMYRNESGVFNTPKHHIYVTISKPIAGEHKISSDNDVLVTFFISSKGGIYYNSIPLLTLFFEFFDVIETNFVG</sequence>
<proteinExistence type="predicted"/>
<dbReference type="AlphaFoldDB" id="A0A1S1HWQ8"/>
<accession>A0A1S1HWQ8</accession>